<feature type="compositionally biased region" description="Polar residues" evidence="1">
    <location>
        <begin position="1"/>
        <end position="10"/>
    </location>
</feature>
<dbReference type="AlphaFoldDB" id="A0A1B0D738"/>
<reference evidence="2" key="1">
    <citation type="submission" date="2022-08" db="UniProtKB">
        <authorList>
            <consortium name="EnsemblMetazoa"/>
        </authorList>
    </citation>
    <scope>IDENTIFICATION</scope>
    <source>
        <strain evidence="2">Israel</strain>
    </source>
</reference>
<evidence type="ECO:0000313" key="2">
    <source>
        <dbReference type="EnsemblMetazoa" id="PPAI003361-PA"/>
    </source>
</evidence>
<feature type="compositionally biased region" description="Low complexity" evidence="1">
    <location>
        <begin position="156"/>
        <end position="169"/>
    </location>
</feature>
<dbReference type="EMBL" id="AJVK01012320">
    <property type="status" value="NOT_ANNOTATED_CDS"/>
    <property type="molecule type" value="Genomic_DNA"/>
</dbReference>
<dbReference type="VEuPathDB" id="VectorBase:PPAPM1_000874"/>
<feature type="compositionally biased region" description="Basic and acidic residues" evidence="1">
    <location>
        <begin position="129"/>
        <end position="142"/>
    </location>
</feature>
<dbReference type="EnsemblMetazoa" id="PPAI003361-RA">
    <property type="protein sequence ID" value="PPAI003361-PA"/>
    <property type="gene ID" value="PPAI003361"/>
</dbReference>
<feature type="compositionally biased region" description="Basic and acidic residues" evidence="1">
    <location>
        <begin position="24"/>
        <end position="50"/>
    </location>
</feature>
<name>A0A1B0D738_PHLPP</name>
<organism evidence="2 3">
    <name type="scientific">Phlebotomus papatasi</name>
    <name type="common">Sandfly</name>
    <dbReference type="NCBI Taxonomy" id="29031"/>
    <lineage>
        <taxon>Eukaryota</taxon>
        <taxon>Metazoa</taxon>
        <taxon>Ecdysozoa</taxon>
        <taxon>Arthropoda</taxon>
        <taxon>Hexapoda</taxon>
        <taxon>Insecta</taxon>
        <taxon>Pterygota</taxon>
        <taxon>Neoptera</taxon>
        <taxon>Endopterygota</taxon>
        <taxon>Diptera</taxon>
        <taxon>Nematocera</taxon>
        <taxon>Psychodoidea</taxon>
        <taxon>Psychodidae</taxon>
        <taxon>Phlebotomus</taxon>
        <taxon>Phlebotomus</taxon>
    </lineage>
</organism>
<feature type="compositionally biased region" description="Polar residues" evidence="1">
    <location>
        <begin position="51"/>
        <end position="66"/>
    </location>
</feature>
<evidence type="ECO:0000256" key="1">
    <source>
        <dbReference type="SAM" id="MobiDB-lite"/>
    </source>
</evidence>
<accession>A0A1B0D738</accession>
<feature type="compositionally biased region" description="Low complexity" evidence="1">
    <location>
        <begin position="83"/>
        <end position="126"/>
    </location>
</feature>
<dbReference type="Proteomes" id="UP000092462">
    <property type="component" value="Unassembled WGS sequence"/>
</dbReference>
<evidence type="ECO:0000313" key="3">
    <source>
        <dbReference type="Proteomes" id="UP000092462"/>
    </source>
</evidence>
<feature type="region of interest" description="Disordered" evidence="1">
    <location>
        <begin position="1"/>
        <end position="169"/>
    </location>
</feature>
<sequence length="338" mass="38518">MDTVSPPQTRSRSRSKTPFVPTIADRDNMKDAENGDQKQDKKRSPVRKEPTVQTILEENEPSQTPPKRSKRETKSSNVSPVEGSSGKSQQSSVSSSTTVKVTSTTKVVTRGEASNSKSISSSQESSIEALKRDAVNQKEFNRGLEGSQKKISTPRNNKGPSSSSSVLLGNLNGDLSEHVAYKEYRDAGEYWNKYPKTDYTYSKLSPHRREIAPGVIAMPNMSRRSLEKYEERVNQMALKNPEREAYIRARFESSRYARAAGRSLHYDSGEDEIDLSQFDRRKRTTQVYRETVFKRIYTRIVTTIVTSWYWVTQAFMTSDKASYYKSTDLSQTEQKEYF</sequence>
<proteinExistence type="predicted"/>
<dbReference type="VEuPathDB" id="VectorBase:PPAI003361"/>
<keyword evidence="3" id="KW-1185">Reference proteome</keyword>
<protein>
    <submittedName>
        <fullName evidence="2">Uncharacterized protein</fullName>
    </submittedName>
</protein>